<accession>A0ABW2WGA7</accession>
<comment type="caution">
    <text evidence="1">The sequence shown here is derived from an EMBL/GenBank/DDBJ whole genome shotgun (WGS) entry which is preliminary data.</text>
</comment>
<dbReference type="EMBL" id="JBHTEB010000001">
    <property type="protein sequence ID" value="MFD0318114.1"/>
    <property type="molecule type" value="Genomic_DNA"/>
</dbReference>
<sequence>MYRGNEGIAVRVGRLAPQEIALLRGGPRAAVTVAVLALHLRGAVMPEGPGTMSARALDAEAGRTPLEIAVHGALHRPSTPRALARHPEVRLAVARMRIPLAEAGLLRYPLLGPTRATRRAVRALARRHPVPVTRRGLDDHARLLAVALHGEAAWQVVAPRFALRTGLVSRAEVADKGMLKHSSRGGFGDFGDFGD</sequence>
<dbReference type="NCBIfam" id="TIGR04222">
    <property type="entry name" value="near_uncomplex"/>
    <property type="match status" value="1"/>
</dbReference>
<organism evidence="1 2">
    <name type="scientific">Streptomyces flavalbus</name>
    <dbReference type="NCBI Taxonomy" id="2665155"/>
    <lineage>
        <taxon>Bacteria</taxon>
        <taxon>Bacillati</taxon>
        <taxon>Actinomycetota</taxon>
        <taxon>Actinomycetes</taxon>
        <taxon>Kitasatosporales</taxon>
        <taxon>Streptomycetaceae</taxon>
        <taxon>Streptomyces</taxon>
    </lineage>
</organism>
<dbReference type="InterPro" id="IPR026467">
    <property type="entry name" value="Ser/Gly_Cys_C_dom"/>
</dbReference>
<dbReference type="RefSeq" id="WP_381614575.1">
    <property type="nucleotide sequence ID" value="NZ_JBHTEB010000001.1"/>
</dbReference>
<dbReference type="Proteomes" id="UP001597023">
    <property type="component" value="Unassembled WGS sequence"/>
</dbReference>
<proteinExistence type="predicted"/>
<name>A0ABW2WGA7_9ACTN</name>
<protein>
    <submittedName>
        <fullName evidence="1">TIGR04222 domain-containing membrane protein</fullName>
    </submittedName>
</protein>
<evidence type="ECO:0000313" key="1">
    <source>
        <dbReference type="EMBL" id="MFD0318114.1"/>
    </source>
</evidence>
<evidence type="ECO:0000313" key="2">
    <source>
        <dbReference type="Proteomes" id="UP001597023"/>
    </source>
</evidence>
<keyword evidence="2" id="KW-1185">Reference proteome</keyword>
<gene>
    <name evidence="1" type="ORF">ACFQZ6_28660</name>
</gene>
<reference evidence="2" key="1">
    <citation type="journal article" date="2019" name="Int. J. Syst. Evol. Microbiol.">
        <title>The Global Catalogue of Microorganisms (GCM) 10K type strain sequencing project: providing services to taxonomists for standard genome sequencing and annotation.</title>
        <authorList>
            <consortium name="The Broad Institute Genomics Platform"/>
            <consortium name="The Broad Institute Genome Sequencing Center for Infectious Disease"/>
            <person name="Wu L."/>
            <person name="Ma J."/>
        </authorList>
    </citation>
    <scope>NUCLEOTIDE SEQUENCE [LARGE SCALE GENOMIC DNA]</scope>
    <source>
        <strain evidence="2">CGMCC 4.7400</strain>
    </source>
</reference>